<keyword evidence="7" id="KW-1185">Reference proteome</keyword>
<evidence type="ECO:0000313" key="4">
    <source>
        <dbReference type="EMBL" id="MBC3177739.1"/>
    </source>
</evidence>
<evidence type="ECO:0000313" key="6">
    <source>
        <dbReference type="Proteomes" id="UP000516235"/>
    </source>
</evidence>
<dbReference type="PRINTS" id="PR00455">
    <property type="entry name" value="HTHTETR"/>
</dbReference>
<dbReference type="Proteomes" id="UP000516235">
    <property type="component" value="Chromosome"/>
</dbReference>
<dbReference type="EMBL" id="JACMYE010000001">
    <property type="protein sequence ID" value="MBC3177739.1"/>
    <property type="molecule type" value="Genomic_DNA"/>
</dbReference>
<dbReference type="Pfam" id="PF00440">
    <property type="entry name" value="TetR_N"/>
    <property type="match status" value="1"/>
</dbReference>
<reference evidence="6 7" key="1">
    <citation type="submission" date="2020-08" db="EMBL/GenBank/DDBJ databases">
        <title>novel species in genus Corynebacterium.</title>
        <authorList>
            <person name="Zhang G."/>
        </authorList>
    </citation>
    <scope>NUCLEOTIDE SEQUENCE [LARGE SCALE GENOMIC DNA]</scope>
    <source>
        <strain evidence="6 7">zg-917</strain>
        <strain evidence="5">Zg-917</strain>
    </source>
</reference>
<dbReference type="SUPFAM" id="SSF46689">
    <property type="entry name" value="Homeodomain-like"/>
    <property type="match status" value="1"/>
</dbReference>
<evidence type="ECO:0000256" key="2">
    <source>
        <dbReference type="PROSITE-ProRule" id="PRU00335"/>
    </source>
</evidence>
<dbReference type="Proteomes" id="UP000642876">
    <property type="component" value="Unassembled WGS sequence"/>
</dbReference>
<accession>A0A7H0JXP8</accession>
<evidence type="ECO:0000313" key="5">
    <source>
        <dbReference type="EMBL" id="QNP89814.1"/>
    </source>
</evidence>
<dbReference type="AlphaFoldDB" id="A0A7H0JXP8"/>
<dbReference type="Gene3D" id="1.10.357.10">
    <property type="entry name" value="Tetracycline Repressor, domain 2"/>
    <property type="match status" value="1"/>
</dbReference>
<dbReference type="GO" id="GO:0003677">
    <property type="term" value="F:DNA binding"/>
    <property type="evidence" value="ECO:0007669"/>
    <property type="project" value="UniProtKB-UniRule"/>
</dbReference>
<evidence type="ECO:0000256" key="1">
    <source>
        <dbReference type="ARBA" id="ARBA00023125"/>
    </source>
</evidence>
<proteinExistence type="predicted"/>
<dbReference type="InterPro" id="IPR050109">
    <property type="entry name" value="HTH-type_TetR-like_transc_reg"/>
</dbReference>
<feature type="DNA-binding region" description="H-T-H motif" evidence="2">
    <location>
        <begin position="28"/>
        <end position="47"/>
    </location>
</feature>
<protein>
    <submittedName>
        <fullName evidence="5">TetR family transcriptional regulator</fullName>
    </submittedName>
</protein>
<dbReference type="InterPro" id="IPR036271">
    <property type="entry name" value="Tet_transcr_reg_TetR-rel_C_sf"/>
</dbReference>
<gene>
    <name evidence="4" type="ORF">H7348_00195</name>
    <name evidence="5" type="ORF">IAU68_09005</name>
</gene>
<dbReference type="EMBL" id="CP061032">
    <property type="protein sequence ID" value="QNP89814.1"/>
    <property type="molecule type" value="Genomic_DNA"/>
</dbReference>
<keyword evidence="1 2" id="KW-0238">DNA-binding</keyword>
<evidence type="ECO:0000313" key="7">
    <source>
        <dbReference type="Proteomes" id="UP000642876"/>
    </source>
</evidence>
<feature type="domain" description="HTH tetR-type" evidence="3">
    <location>
        <begin position="5"/>
        <end position="65"/>
    </location>
</feature>
<dbReference type="GO" id="GO:0006355">
    <property type="term" value="P:regulation of DNA-templated transcription"/>
    <property type="evidence" value="ECO:0007669"/>
    <property type="project" value="UniProtKB-ARBA"/>
</dbReference>
<evidence type="ECO:0000259" key="3">
    <source>
        <dbReference type="PROSITE" id="PS50977"/>
    </source>
</evidence>
<dbReference type="PROSITE" id="PS50977">
    <property type="entry name" value="HTH_TETR_2"/>
    <property type="match status" value="1"/>
</dbReference>
<dbReference type="InterPro" id="IPR001647">
    <property type="entry name" value="HTH_TetR"/>
</dbReference>
<dbReference type="InterPro" id="IPR009057">
    <property type="entry name" value="Homeodomain-like_sf"/>
</dbReference>
<sequence>MVDEAPSPESVVRAAVSAFARRGYSGVKLDGLAKKTGMTKRMIHYHFGDKRGLYLAALKEASGRIAPPAEISNRSYAAPVEGMRRYVDALYHAFLDNPDAVRLILRENLDPVAAEEDAATLAEANDVLLHVERLLLAGQDAGAFRPGISAVDLLTLIASLCFFRIGNGLTALSVSDVDLESRRNVDGMRRMVIDTVLTFLTSNIPHSGYESYLESSPASVEDHAGIYSADGGIV</sequence>
<dbReference type="InterPro" id="IPR041474">
    <property type="entry name" value="NicS_C"/>
</dbReference>
<dbReference type="PANTHER" id="PTHR30328:SF54">
    <property type="entry name" value="HTH-TYPE TRANSCRIPTIONAL REPRESSOR SCO4008"/>
    <property type="match status" value="1"/>
</dbReference>
<dbReference type="RefSeq" id="WP_171192957.1">
    <property type="nucleotide sequence ID" value="NZ_CP061032.1"/>
</dbReference>
<organism evidence="5 6">
    <name type="scientific">Corynebacterium lujinxingii</name>
    <dbReference type="NCBI Taxonomy" id="2763010"/>
    <lineage>
        <taxon>Bacteria</taxon>
        <taxon>Bacillati</taxon>
        <taxon>Actinomycetota</taxon>
        <taxon>Actinomycetes</taxon>
        <taxon>Mycobacteriales</taxon>
        <taxon>Corynebacteriaceae</taxon>
        <taxon>Corynebacterium</taxon>
    </lineage>
</organism>
<dbReference type="SUPFAM" id="SSF48498">
    <property type="entry name" value="Tetracyclin repressor-like, C-terminal domain"/>
    <property type="match status" value="1"/>
</dbReference>
<dbReference type="Pfam" id="PF17938">
    <property type="entry name" value="TetR_C_29"/>
    <property type="match status" value="1"/>
</dbReference>
<name>A0A7H0JXP8_9CORY</name>
<dbReference type="PANTHER" id="PTHR30328">
    <property type="entry name" value="TRANSCRIPTIONAL REPRESSOR"/>
    <property type="match status" value="1"/>
</dbReference>
<dbReference type="KEGG" id="cluj:IAU68_09005"/>